<sequence>MQPSICTTYPSKICYDWSFRSTSLLWWLWLKFPPSLRACAYRQLLQRFQVGDKRGPVTRLRFGLYAKIAPSSDEALAVQFVRAHTTIPVPEILDVVPYSPDPSTDTSSWLILSKALPGSPLFQNGTPSRLIHATTEQIANLGEVLSDWIDQLRRIQPPHPQRVCGISGGTFRSHRISDVLVEPFESPAEFHAQFFCTVLDPSADDKIQRLVLERPQKQYKICLTHGDLVPQNILTDDSYCPTGLIDWETAAWMPEYWETTSSIRTHFSRMYIWKDIVNKYFPQYDDDKLLEFHIMKTYAP</sequence>
<proteinExistence type="predicted"/>
<evidence type="ECO:0000259" key="1">
    <source>
        <dbReference type="Pfam" id="PF01636"/>
    </source>
</evidence>
<evidence type="ECO:0000313" key="3">
    <source>
        <dbReference type="Proteomes" id="UP000559256"/>
    </source>
</evidence>
<dbReference type="InterPro" id="IPR011009">
    <property type="entry name" value="Kinase-like_dom_sf"/>
</dbReference>
<organism evidence="2 3">
    <name type="scientific">Tetrapyrgos nigripes</name>
    <dbReference type="NCBI Taxonomy" id="182062"/>
    <lineage>
        <taxon>Eukaryota</taxon>
        <taxon>Fungi</taxon>
        <taxon>Dikarya</taxon>
        <taxon>Basidiomycota</taxon>
        <taxon>Agaricomycotina</taxon>
        <taxon>Agaricomycetes</taxon>
        <taxon>Agaricomycetidae</taxon>
        <taxon>Agaricales</taxon>
        <taxon>Marasmiineae</taxon>
        <taxon>Marasmiaceae</taxon>
        <taxon>Tetrapyrgos</taxon>
    </lineage>
</organism>
<dbReference type="PANTHER" id="PTHR21310:SF55">
    <property type="entry name" value="AMINOGLYCOSIDE PHOSPHOTRANSFERASE DOMAIN-CONTAINING PROTEIN"/>
    <property type="match status" value="1"/>
</dbReference>
<dbReference type="PANTHER" id="PTHR21310">
    <property type="entry name" value="AMINOGLYCOSIDE PHOSPHOTRANSFERASE-RELATED-RELATED"/>
    <property type="match status" value="1"/>
</dbReference>
<dbReference type="SUPFAM" id="SSF56112">
    <property type="entry name" value="Protein kinase-like (PK-like)"/>
    <property type="match status" value="1"/>
</dbReference>
<dbReference type="Gene3D" id="3.90.1200.10">
    <property type="match status" value="1"/>
</dbReference>
<evidence type="ECO:0000313" key="2">
    <source>
        <dbReference type="EMBL" id="KAF5354554.1"/>
    </source>
</evidence>
<dbReference type="InterPro" id="IPR002575">
    <property type="entry name" value="Aminoglycoside_PTrfase"/>
</dbReference>
<dbReference type="EMBL" id="JAACJM010000058">
    <property type="protein sequence ID" value="KAF5354554.1"/>
    <property type="molecule type" value="Genomic_DNA"/>
</dbReference>
<dbReference type="OrthoDB" id="5404599at2759"/>
<name>A0A8H5FZD6_9AGAR</name>
<comment type="caution">
    <text evidence="2">The sequence shown here is derived from an EMBL/GenBank/DDBJ whole genome shotgun (WGS) entry which is preliminary data.</text>
</comment>
<dbReference type="InterPro" id="IPR051678">
    <property type="entry name" value="AGP_Transferase"/>
</dbReference>
<gene>
    <name evidence="2" type="ORF">D9758_011201</name>
</gene>
<protein>
    <recommendedName>
        <fullName evidence="1">Aminoglycoside phosphotransferase domain-containing protein</fullName>
    </recommendedName>
</protein>
<keyword evidence="3" id="KW-1185">Reference proteome</keyword>
<accession>A0A8H5FZD6</accession>
<dbReference type="Proteomes" id="UP000559256">
    <property type="component" value="Unassembled WGS sequence"/>
</dbReference>
<feature type="domain" description="Aminoglycoside phosphotransferase" evidence="1">
    <location>
        <begin position="189"/>
        <end position="260"/>
    </location>
</feature>
<dbReference type="AlphaFoldDB" id="A0A8H5FZD6"/>
<dbReference type="Pfam" id="PF01636">
    <property type="entry name" value="APH"/>
    <property type="match status" value="1"/>
</dbReference>
<reference evidence="2 3" key="1">
    <citation type="journal article" date="2020" name="ISME J.">
        <title>Uncovering the hidden diversity of litter-decomposition mechanisms in mushroom-forming fungi.</title>
        <authorList>
            <person name="Floudas D."/>
            <person name="Bentzer J."/>
            <person name="Ahren D."/>
            <person name="Johansson T."/>
            <person name="Persson P."/>
            <person name="Tunlid A."/>
        </authorList>
    </citation>
    <scope>NUCLEOTIDE SEQUENCE [LARGE SCALE GENOMIC DNA]</scope>
    <source>
        <strain evidence="2 3">CBS 291.85</strain>
    </source>
</reference>